<dbReference type="EMBL" id="LXEV01000016">
    <property type="protein sequence ID" value="OAT48684.1"/>
    <property type="molecule type" value="Genomic_DNA"/>
</dbReference>
<sequence>MMFYQFDFIKNTQGALVDVKDTKGRLFSYFILNEGGNKFLKYTKPYGEAQEEITLNNLRFADYLPLNIGIPVFSKRVIEALKKEVINEIYSYECVVNCEGQEHTFYMCFINKYLDLIDIEKSDFSVLSDGSPILSKAIYKKDNQGDFYLARDKQFKTRLVASKKFVDFCLLNKFHIDFTPAT</sequence>
<evidence type="ECO:0000313" key="1">
    <source>
        <dbReference type="EMBL" id="OAT48684.1"/>
    </source>
</evidence>
<reference evidence="1 2" key="1">
    <citation type="submission" date="2016-04" db="EMBL/GenBank/DDBJ databases">
        <title>ATOL: Assembling a taxonomically balanced genome-scale reconstruction of the evolutionary history of the Enterobacteriaceae.</title>
        <authorList>
            <person name="Plunkett G.III."/>
            <person name="Neeno-Eckwall E.C."/>
            <person name="Glasner J.D."/>
            <person name="Perna N.T."/>
        </authorList>
    </citation>
    <scope>NUCLEOTIDE SEQUENCE [LARGE SCALE GENOMIC DNA]</scope>
    <source>
        <strain evidence="1 2">ATCC 700826</strain>
    </source>
</reference>
<proteinExistence type="predicted"/>
<comment type="caution">
    <text evidence="1">The sequence shown here is derived from an EMBL/GenBank/DDBJ whole genome shotgun (WGS) entry which is preliminary data.</text>
</comment>
<evidence type="ECO:0000313" key="2">
    <source>
        <dbReference type="Proteomes" id="UP000078250"/>
    </source>
</evidence>
<dbReference type="AlphaFoldDB" id="A0AAJ3HUD8"/>
<keyword evidence="2" id="KW-1185">Reference proteome</keyword>
<dbReference type="RefSeq" id="WP_064719152.1">
    <property type="nucleotide sequence ID" value="NZ_LXEV01000016.1"/>
</dbReference>
<gene>
    <name evidence="1" type="ORF">M997_1147</name>
</gene>
<accession>A0AAJ3HUD8</accession>
<organism evidence="1 2">
    <name type="scientific">Proteus hauseri ATCC 700826</name>
    <dbReference type="NCBI Taxonomy" id="1354271"/>
    <lineage>
        <taxon>Bacteria</taxon>
        <taxon>Pseudomonadati</taxon>
        <taxon>Pseudomonadota</taxon>
        <taxon>Gammaproteobacteria</taxon>
        <taxon>Enterobacterales</taxon>
        <taxon>Morganellaceae</taxon>
        <taxon>Proteus</taxon>
    </lineage>
</organism>
<name>A0AAJ3HUD8_PROHU</name>
<protein>
    <submittedName>
        <fullName evidence="1">Uncharacterized protein</fullName>
    </submittedName>
</protein>
<dbReference type="Proteomes" id="UP000078250">
    <property type="component" value="Unassembled WGS sequence"/>
</dbReference>